<dbReference type="Proteomes" id="UP000199280">
    <property type="component" value="Unassembled WGS sequence"/>
</dbReference>
<dbReference type="Gene3D" id="3.30.1490.20">
    <property type="entry name" value="ATP-grasp fold, A domain"/>
    <property type="match status" value="1"/>
</dbReference>
<dbReference type="GO" id="GO:0046872">
    <property type="term" value="F:metal ion binding"/>
    <property type="evidence" value="ECO:0007669"/>
    <property type="project" value="InterPro"/>
</dbReference>
<comment type="cofactor">
    <cofactor evidence="2">
        <name>Mg(2+)</name>
        <dbReference type="ChEBI" id="CHEBI:18420"/>
    </cofactor>
</comment>
<dbReference type="Gene3D" id="3.40.50.20">
    <property type="match status" value="1"/>
</dbReference>
<dbReference type="SUPFAM" id="SSF52440">
    <property type="entry name" value="PreATP-grasp domain"/>
    <property type="match status" value="1"/>
</dbReference>
<feature type="binding site" evidence="8">
    <location>
        <begin position="155"/>
        <end position="161"/>
    </location>
    <ligand>
        <name>ATP</name>
        <dbReference type="ChEBI" id="CHEBI:30616"/>
    </ligand>
</feature>
<evidence type="ECO:0000256" key="5">
    <source>
        <dbReference type="ARBA" id="ARBA00022755"/>
    </source>
</evidence>
<dbReference type="NCBIfam" id="NF004679">
    <property type="entry name" value="PRK06019.1-5"/>
    <property type="match status" value="1"/>
</dbReference>
<dbReference type="Pfam" id="PF02222">
    <property type="entry name" value="ATP-grasp"/>
    <property type="match status" value="1"/>
</dbReference>
<dbReference type="Pfam" id="PF22660">
    <property type="entry name" value="RS_preATP-grasp-like"/>
    <property type="match status" value="1"/>
</dbReference>
<dbReference type="PROSITE" id="PS50975">
    <property type="entry name" value="ATP_GRASP"/>
    <property type="match status" value="1"/>
</dbReference>
<evidence type="ECO:0000256" key="2">
    <source>
        <dbReference type="ARBA" id="ARBA00001946"/>
    </source>
</evidence>
<feature type="binding site" evidence="8">
    <location>
        <position position="110"/>
    </location>
    <ligand>
        <name>ATP</name>
        <dbReference type="ChEBI" id="CHEBI:30616"/>
    </ligand>
</feature>
<dbReference type="InterPro" id="IPR003135">
    <property type="entry name" value="ATP-grasp_carboxylate-amine"/>
</dbReference>
<protein>
    <recommendedName>
        <fullName evidence="8 9">N5-carboxyaminoimidazole ribonucleotide synthase</fullName>
        <shortName evidence="8 9">N5-CAIR synthase</shortName>
        <ecNumber evidence="8 9">6.3.4.18</ecNumber>
    </recommendedName>
    <alternativeName>
        <fullName evidence="8 9">5-(carboxyamino)imidazole ribonucleotide synthetase</fullName>
    </alternativeName>
</protein>
<gene>
    <name evidence="8 9" type="primary">purK</name>
    <name evidence="12" type="ORF">SAMN05216375_11842</name>
    <name evidence="11" type="ORF">TR210_431</name>
</gene>
<dbReference type="HAMAP" id="MF_01928">
    <property type="entry name" value="PurK"/>
    <property type="match status" value="1"/>
</dbReference>
<dbReference type="FunFam" id="3.40.50.20:FF:000016">
    <property type="entry name" value="N5-carboxyaminoimidazole ribonucleotide synthase"/>
    <property type="match status" value="1"/>
</dbReference>
<dbReference type="UniPathway" id="UPA00074">
    <property type="reaction ID" value="UER00942"/>
</dbReference>
<keyword evidence="6 8" id="KW-0067">ATP-binding</keyword>
<comment type="similarity">
    <text evidence="8 9">Belongs to the PurK/PurT family.</text>
</comment>
<dbReference type="NCBIfam" id="TIGR01161">
    <property type="entry name" value="purK"/>
    <property type="match status" value="1"/>
</dbReference>
<keyword evidence="7" id="KW-0464">Manganese</keyword>
<feature type="binding site" evidence="8">
    <location>
        <begin position="270"/>
        <end position="271"/>
    </location>
    <ligand>
        <name>ATP</name>
        <dbReference type="ChEBI" id="CHEBI:30616"/>
    </ligand>
</feature>
<dbReference type="RefSeq" id="WP_093088835.1">
    <property type="nucleotide sequence ID" value="NZ_FJNB01000002.1"/>
</dbReference>
<dbReference type="PANTHER" id="PTHR11609">
    <property type="entry name" value="PURINE BIOSYNTHESIS PROTEIN 6/7, PUR6/7"/>
    <property type="match status" value="1"/>
</dbReference>
<dbReference type="InterPro" id="IPR011761">
    <property type="entry name" value="ATP-grasp"/>
</dbReference>
<keyword evidence="14" id="KW-1185">Reference proteome</keyword>
<evidence type="ECO:0000259" key="10">
    <source>
        <dbReference type="PROSITE" id="PS50975"/>
    </source>
</evidence>
<reference evidence="12 14" key="2">
    <citation type="submission" date="2016-10" db="EMBL/GenBank/DDBJ databases">
        <authorList>
            <person name="Varghese N."/>
            <person name="Submissions S."/>
        </authorList>
    </citation>
    <scope>NUCLEOTIDE SEQUENCE [LARGE SCALE GENOMIC DNA]</scope>
    <source>
        <strain evidence="12 14">DSM 22150</strain>
    </source>
</reference>
<dbReference type="InterPro" id="IPR054350">
    <property type="entry name" value="PurT/PurK_preATP-grasp"/>
</dbReference>
<evidence type="ECO:0000256" key="9">
    <source>
        <dbReference type="RuleBase" id="RU361200"/>
    </source>
</evidence>
<dbReference type="InterPro" id="IPR011054">
    <property type="entry name" value="Rudment_hybrid_motif"/>
</dbReference>
<comment type="function">
    <text evidence="8">Catalyzes the ATP-dependent conversion of 5-aminoimidazole ribonucleotide (AIR) and HCO(3)(-) to N5-carboxyaminoimidazole ribonucleotide (N5-CAIR).</text>
</comment>
<dbReference type="GO" id="GO:0005524">
    <property type="term" value="F:ATP binding"/>
    <property type="evidence" value="ECO:0007669"/>
    <property type="project" value="UniProtKB-UniRule"/>
</dbReference>
<dbReference type="STRING" id="640938.TR210_431"/>
<evidence type="ECO:0000313" key="14">
    <source>
        <dbReference type="Proteomes" id="UP000199280"/>
    </source>
</evidence>
<dbReference type="NCBIfam" id="NF004676">
    <property type="entry name" value="PRK06019.1-2"/>
    <property type="match status" value="1"/>
</dbReference>
<dbReference type="EC" id="6.3.4.18" evidence="8 9"/>
<comment type="catalytic activity">
    <reaction evidence="8 9">
        <text>5-amino-1-(5-phospho-beta-D-ribosyl)imidazole + hydrogencarbonate + ATP = 5-carboxyamino-1-(5-phospho-D-ribosyl)imidazole + ADP + phosphate + 2 H(+)</text>
        <dbReference type="Rhea" id="RHEA:19317"/>
        <dbReference type="ChEBI" id="CHEBI:15378"/>
        <dbReference type="ChEBI" id="CHEBI:17544"/>
        <dbReference type="ChEBI" id="CHEBI:30616"/>
        <dbReference type="ChEBI" id="CHEBI:43474"/>
        <dbReference type="ChEBI" id="CHEBI:58730"/>
        <dbReference type="ChEBI" id="CHEBI:137981"/>
        <dbReference type="ChEBI" id="CHEBI:456216"/>
        <dbReference type="EC" id="6.3.4.18"/>
    </reaction>
</comment>
<evidence type="ECO:0000256" key="3">
    <source>
        <dbReference type="ARBA" id="ARBA00022598"/>
    </source>
</evidence>
<feature type="binding site" evidence="8">
    <location>
        <begin position="185"/>
        <end position="188"/>
    </location>
    <ligand>
        <name>ATP</name>
        <dbReference type="ChEBI" id="CHEBI:30616"/>
    </ligand>
</feature>
<evidence type="ECO:0000256" key="8">
    <source>
        <dbReference type="HAMAP-Rule" id="MF_01928"/>
    </source>
</evidence>
<dbReference type="GO" id="GO:0006189">
    <property type="term" value="P:'de novo' IMP biosynthetic process"/>
    <property type="evidence" value="ECO:0007669"/>
    <property type="project" value="UniProtKB-UniRule"/>
</dbReference>
<evidence type="ECO:0000256" key="6">
    <source>
        <dbReference type="ARBA" id="ARBA00022840"/>
    </source>
</evidence>
<dbReference type="GO" id="GO:0005829">
    <property type="term" value="C:cytosol"/>
    <property type="evidence" value="ECO:0007669"/>
    <property type="project" value="TreeGrafter"/>
</dbReference>
<dbReference type="InterPro" id="IPR005875">
    <property type="entry name" value="PurK"/>
</dbReference>
<comment type="cofactor">
    <cofactor evidence="1">
        <name>Mn(2+)</name>
        <dbReference type="ChEBI" id="CHEBI:29035"/>
    </cofactor>
</comment>
<feature type="domain" description="ATP-grasp" evidence="10">
    <location>
        <begin position="114"/>
        <end position="300"/>
    </location>
</feature>
<proteinExistence type="inferred from homology"/>
<dbReference type="Gene3D" id="3.30.470.20">
    <property type="entry name" value="ATP-grasp fold, B domain"/>
    <property type="match status" value="1"/>
</dbReference>
<dbReference type="EMBL" id="FNYT01000018">
    <property type="protein sequence ID" value="SEJ58814.1"/>
    <property type="molecule type" value="Genomic_DNA"/>
</dbReference>
<dbReference type="GO" id="GO:0034028">
    <property type="term" value="F:5-(carboxyamino)imidazole ribonucleotide synthase activity"/>
    <property type="evidence" value="ECO:0007669"/>
    <property type="project" value="UniProtKB-UniRule"/>
</dbReference>
<dbReference type="FunFam" id="3.30.470.20:FF:000029">
    <property type="entry name" value="N5-carboxyaminoimidazole ribonucleotide synthase"/>
    <property type="match status" value="1"/>
</dbReference>
<evidence type="ECO:0000256" key="1">
    <source>
        <dbReference type="ARBA" id="ARBA00001936"/>
    </source>
</evidence>
<feature type="binding site" evidence="8">
    <location>
        <position position="150"/>
    </location>
    <ligand>
        <name>ATP</name>
        <dbReference type="ChEBI" id="CHEBI:30616"/>
    </ligand>
</feature>
<keyword evidence="3 8" id="KW-0436">Ligase</keyword>
<dbReference type="InterPro" id="IPR040686">
    <property type="entry name" value="PurK_C"/>
</dbReference>
<comment type="function">
    <text evidence="9">Catalyzes the ATP-dependent conversion of 5-aminoimidazole ribonucleotide (AIR) and HCO(3)- to N5-carboxyaminoimidazole ribonucleotide (N5-CAIR).</text>
</comment>
<dbReference type="Pfam" id="PF17769">
    <property type="entry name" value="PurK_C"/>
    <property type="match status" value="1"/>
</dbReference>
<dbReference type="InterPro" id="IPR016185">
    <property type="entry name" value="PreATP-grasp_dom_sf"/>
</dbReference>
<dbReference type="SUPFAM" id="SSF51246">
    <property type="entry name" value="Rudiment single hybrid motif"/>
    <property type="match status" value="1"/>
</dbReference>
<name>A0A143YC37_9LACT</name>
<dbReference type="FunFam" id="3.30.1490.20:FF:000015">
    <property type="entry name" value="N5-carboxyaminoimidazole ribonucleotide synthase"/>
    <property type="match status" value="1"/>
</dbReference>
<comment type="subunit">
    <text evidence="8 9">Homodimer.</text>
</comment>
<accession>A0A143YC37</accession>
<dbReference type="SUPFAM" id="SSF56059">
    <property type="entry name" value="Glutathione synthetase ATP-binding domain-like"/>
    <property type="match status" value="1"/>
</dbReference>
<dbReference type="NCBIfam" id="NF004675">
    <property type="entry name" value="PRK06019.1-1"/>
    <property type="match status" value="1"/>
</dbReference>
<evidence type="ECO:0000256" key="7">
    <source>
        <dbReference type="ARBA" id="ARBA00023211"/>
    </source>
</evidence>
<keyword evidence="4 8" id="KW-0547">Nucleotide-binding</keyword>
<comment type="pathway">
    <text evidence="8 9">Purine metabolism; IMP biosynthesis via de novo pathway; 5-amino-1-(5-phospho-D-ribosyl)imidazole-4-carboxylate from 5-amino-1-(5-phospho-D-ribosyl)imidazole (N5-CAIR route): step 1/2.</text>
</comment>
<evidence type="ECO:0000256" key="4">
    <source>
        <dbReference type="ARBA" id="ARBA00022741"/>
    </source>
</evidence>
<feature type="binding site" evidence="8">
    <location>
        <position position="216"/>
    </location>
    <ligand>
        <name>ATP</name>
        <dbReference type="ChEBI" id="CHEBI:30616"/>
    </ligand>
</feature>
<evidence type="ECO:0000313" key="12">
    <source>
        <dbReference type="EMBL" id="SEJ58814.1"/>
    </source>
</evidence>
<dbReference type="EMBL" id="FJNB01000002">
    <property type="protein sequence ID" value="CZQ85142.1"/>
    <property type="molecule type" value="Genomic_DNA"/>
</dbReference>
<dbReference type="GO" id="GO:0004638">
    <property type="term" value="F:phosphoribosylaminoimidazole carboxylase activity"/>
    <property type="evidence" value="ECO:0007669"/>
    <property type="project" value="InterPro"/>
</dbReference>
<organism evidence="11 13">
    <name type="scientific">Trichococcus ilyis</name>
    <dbReference type="NCBI Taxonomy" id="640938"/>
    <lineage>
        <taxon>Bacteria</taxon>
        <taxon>Bacillati</taxon>
        <taxon>Bacillota</taxon>
        <taxon>Bacilli</taxon>
        <taxon>Lactobacillales</taxon>
        <taxon>Carnobacteriaceae</taxon>
        <taxon>Trichococcus</taxon>
    </lineage>
</organism>
<feature type="binding site" evidence="8">
    <location>
        <position position="193"/>
    </location>
    <ligand>
        <name>ATP</name>
        <dbReference type="ChEBI" id="CHEBI:30616"/>
    </ligand>
</feature>
<sequence>MKTLYKILKPNDVIGIIGGGQLGRMMAQSAKRMGFTVGILDPGENCPAAQVADWHIQAAYADAVALRELAEKSDVVTFEFENIDAAALQEVETLSSIPQGSEILTITQDRIKEKEFLQSAGVPIAQFAVVENAERLDAALSKIGYPSVLKTTRFGYDGKGQAVLKSEADKEEAMKLAADSICVLEAWVPFTKELSVMIVRNQRGEATVFPVSENIHVNNILHESIVPARVTPAVAEKANRAAHQIADALQLVGTLGIEMFLAADDTIFINELAPRPHNSGHYTIEAMNVSQFDAHIQAVAGLPMPTARQLSPAIMVNILGQHMDGTIALREEKADWSFHYYGKAESRTDRKMGHITILTDDQEATLKEIDNTRIWNGGTI</sequence>
<keyword evidence="5 8" id="KW-0658">Purine biosynthesis</keyword>
<dbReference type="InterPro" id="IPR013815">
    <property type="entry name" value="ATP_grasp_subdomain_1"/>
</dbReference>
<evidence type="ECO:0000313" key="11">
    <source>
        <dbReference type="EMBL" id="CZQ85142.1"/>
    </source>
</evidence>
<dbReference type="Proteomes" id="UP000076878">
    <property type="component" value="Unassembled WGS sequence"/>
</dbReference>
<evidence type="ECO:0000313" key="13">
    <source>
        <dbReference type="Proteomes" id="UP000076878"/>
    </source>
</evidence>
<dbReference type="OrthoDB" id="9804625at2"/>
<reference evidence="11 13" key="1">
    <citation type="submission" date="2016-02" db="EMBL/GenBank/DDBJ databases">
        <authorList>
            <person name="Wen L."/>
            <person name="He K."/>
            <person name="Yang H."/>
        </authorList>
    </citation>
    <scope>NUCLEOTIDE SEQUENCE [LARGE SCALE GENOMIC DNA]</scope>
    <source>
        <strain evidence="11">Trichococcus_R210</strain>
    </source>
</reference>
<dbReference type="PANTHER" id="PTHR11609:SF5">
    <property type="entry name" value="PHOSPHORIBOSYLAMINOIMIDAZOLE CARBOXYLASE"/>
    <property type="match status" value="1"/>
</dbReference>
<dbReference type="AlphaFoldDB" id="A0A143YC37"/>